<dbReference type="InterPro" id="IPR012337">
    <property type="entry name" value="RNaseH-like_sf"/>
</dbReference>
<organism evidence="1 2">
    <name type="scientific">Mycolicibacterium neoaurum VKM Ac-1815D</name>
    <dbReference type="NCBI Taxonomy" id="700508"/>
    <lineage>
        <taxon>Bacteria</taxon>
        <taxon>Bacillati</taxon>
        <taxon>Actinomycetota</taxon>
        <taxon>Actinomycetes</taxon>
        <taxon>Mycobacteriales</taxon>
        <taxon>Mycobacteriaceae</taxon>
        <taxon>Mycolicibacterium</taxon>
    </lineage>
</organism>
<evidence type="ECO:0000313" key="1">
    <source>
        <dbReference type="EMBL" id="AHC27983.1"/>
    </source>
</evidence>
<evidence type="ECO:0000313" key="2">
    <source>
        <dbReference type="Proteomes" id="UP000018763"/>
    </source>
</evidence>
<proteinExistence type="predicted"/>
<keyword evidence="2" id="KW-1185">Reference proteome</keyword>
<dbReference type="AlphaFoldDB" id="V5XJ82"/>
<accession>V5XJ82</accession>
<dbReference type="Proteomes" id="UP000018763">
    <property type="component" value="Chromosome"/>
</dbReference>
<sequence length="56" mass="6268">MEPTTTGKIERWHRTLRRELLDAARPHQSLAMATPAVLFRHAPIEPIAAAPAPVHH</sequence>
<dbReference type="SUPFAM" id="SSF53098">
    <property type="entry name" value="Ribonuclease H-like"/>
    <property type="match status" value="1"/>
</dbReference>
<dbReference type="RefSeq" id="WP_019509806.1">
    <property type="nucleotide sequence ID" value="NC_023036.2"/>
</dbReference>
<evidence type="ECO:0008006" key="3">
    <source>
        <dbReference type="Google" id="ProtNLM"/>
    </source>
</evidence>
<dbReference type="GeneID" id="96993025"/>
<reference evidence="1 2" key="1">
    <citation type="journal article" date="2014" name="Genome Announc.">
        <title>Complete Genome Sequence of Sterol-Transforming Mycobacterium neoaurum Strain VKM Ac-1815D.</title>
        <authorList>
            <person name="Shtratnikova V.Y."/>
            <person name="Bragin E.Y."/>
            <person name="Dovbnya D.V."/>
            <person name="Pekov Y.A."/>
            <person name="Schelkunov M.I."/>
            <person name="Strizhov N."/>
            <person name="Ivashina T.V."/>
            <person name="Ashapkin V.V."/>
            <person name="Donova M.V."/>
        </authorList>
    </citation>
    <scope>NUCLEOTIDE SEQUENCE [LARGE SCALE GENOMIC DNA]</scope>
    <source>
        <strain evidence="1 2">VKM Ac-1815D</strain>
    </source>
</reference>
<protein>
    <recommendedName>
        <fullName evidence="3">Integrase</fullName>
    </recommendedName>
</protein>
<name>V5XJ82_MYCNE</name>
<gene>
    <name evidence="1" type="ORF">D174_16690</name>
</gene>
<dbReference type="EMBL" id="CP006936">
    <property type="protein sequence ID" value="AHC27983.1"/>
    <property type="molecule type" value="Genomic_DNA"/>
</dbReference>